<dbReference type="NCBIfam" id="TIGR01494">
    <property type="entry name" value="ATPase_P-type"/>
    <property type="match status" value="1"/>
</dbReference>
<organism evidence="9">
    <name type="scientific">human gut metagenome</name>
    <dbReference type="NCBI Taxonomy" id="408170"/>
    <lineage>
        <taxon>unclassified sequences</taxon>
        <taxon>metagenomes</taxon>
        <taxon>organismal metagenomes</taxon>
    </lineage>
</organism>
<dbReference type="Gene3D" id="3.40.50.1000">
    <property type="entry name" value="HAD superfamily/HAD-like"/>
    <property type="match status" value="1"/>
</dbReference>
<dbReference type="PANTHER" id="PTHR43520:SF8">
    <property type="entry name" value="P-TYPE CU(+) TRANSPORTER"/>
    <property type="match status" value="1"/>
</dbReference>
<feature type="transmembrane region" description="Helical" evidence="7">
    <location>
        <begin position="125"/>
        <end position="150"/>
    </location>
</feature>
<name>K1V6U9_9ZZZZ</name>
<keyword evidence="5 7" id="KW-1133">Transmembrane helix</keyword>
<dbReference type="Gene3D" id="3.40.1110.10">
    <property type="entry name" value="Calcium-transporting ATPase, cytoplasmic domain N"/>
    <property type="match status" value="1"/>
</dbReference>
<proteinExistence type="predicted"/>
<feature type="transmembrane region" description="Helical" evidence="7">
    <location>
        <begin position="100"/>
        <end position="119"/>
    </location>
</feature>
<evidence type="ECO:0000259" key="8">
    <source>
        <dbReference type="Pfam" id="PF00122"/>
    </source>
</evidence>
<feature type="non-terminal residue" evidence="9">
    <location>
        <position position="286"/>
    </location>
</feature>
<dbReference type="GO" id="GO:0043682">
    <property type="term" value="F:P-type divalent copper transporter activity"/>
    <property type="evidence" value="ECO:0007669"/>
    <property type="project" value="TreeGrafter"/>
</dbReference>
<sequence>EVAVGDIFLIRPGDVMPVDGVVIEGETTVDESALTGAAAPVAKHKGSTVYAATANQGGALICRATRIGPDSTAAQLVHTVQTTAAAKVPLSSLADKVRSVFVPAVIGIACVVLIIWLLLGQSFAFALARAISVLAVSSPCVLALAASAAIMSGASVGAKHGIVFKTAASLQSIGTLYTAVLDKAGTITNGEPEVVTIVGTRSVPAKFLLGMAAGLESQSQDPLARAVMRKAAAENIKLSAVKDVTILDGQGLTGKMAGKVMAGGSAEFIAAQCELTPDLQQAGEQL</sequence>
<keyword evidence="4" id="KW-1278">Translocase</keyword>
<feature type="domain" description="P-type ATPase A" evidence="8">
    <location>
        <begin position="1"/>
        <end position="81"/>
    </location>
</feature>
<evidence type="ECO:0000256" key="6">
    <source>
        <dbReference type="ARBA" id="ARBA00023136"/>
    </source>
</evidence>
<keyword evidence="6 7" id="KW-0472">Membrane</keyword>
<protein>
    <submittedName>
        <fullName evidence="9">Copper-exporting ATPase</fullName>
    </submittedName>
</protein>
<dbReference type="InterPro" id="IPR008250">
    <property type="entry name" value="ATPase_P-typ_transduc_dom_A_sf"/>
</dbReference>
<dbReference type="GO" id="GO:0016020">
    <property type="term" value="C:membrane"/>
    <property type="evidence" value="ECO:0007669"/>
    <property type="project" value="InterPro"/>
</dbReference>
<dbReference type="SUPFAM" id="SSF81660">
    <property type="entry name" value="Metal cation-transporting ATPase, ATP-binding domain N"/>
    <property type="match status" value="1"/>
</dbReference>
<dbReference type="Gene3D" id="2.70.150.10">
    <property type="entry name" value="Calcium-transporting ATPase, cytoplasmic transduction domain A"/>
    <property type="match status" value="1"/>
</dbReference>
<dbReference type="EMBL" id="AJWY01001573">
    <property type="protein sequence ID" value="EKC79591.1"/>
    <property type="molecule type" value="Genomic_DNA"/>
</dbReference>
<evidence type="ECO:0000256" key="2">
    <source>
        <dbReference type="ARBA" id="ARBA00022692"/>
    </source>
</evidence>
<dbReference type="Pfam" id="PF00122">
    <property type="entry name" value="E1-E2_ATPase"/>
    <property type="match status" value="1"/>
</dbReference>
<evidence type="ECO:0000256" key="3">
    <source>
        <dbReference type="ARBA" id="ARBA00022723"/>
    </source>
</evidence>
<evidence type="ECO:0000256" key="1">
    <source>
        <dbReference type="ARBA" id="ARBA00004127"/>
    </source>
</evidence>
<keyword evidence="2 7" id="KW-0812">Transmembrane</keyword>
<dbReference type="GO" id="GO:0055070">
    <property type="term" value="P:copper ion homeostasis"/>
    <property type="evidence" value="ECO:0007669"/>
    <property type="project" value="TreeGrafter"/>
</dbReference>
<evidence type="ECO:0000256" key="5">
    <source>
        <dbReference type="ARBA" id="ARBA00022989"/>
    </source>
</evidence>
<evidence type="ECO:0000256" key="4">
    <source>
        <dbReference type="ARBA" id="ARBA00022967"/>
    </source>
</evidence>
<feature type="non-terminal residue" evidence="9">
    <location>
        <position position="1"/>
    </location>
</feature>
<dbReference type="InterPro" id="IPR059000">
    <property type="entry name" value="ATPase_P-type_domA"/>
</dbReference>
<dbReference type="SUPFAM" id="SSF81653">
    <property type="entry name" value="Calcium ATPase, transduction domain A"/>
    <property type="match status" value="1"/>
</dbReference>
<dbReference type="GO" id="GO:0012505">
    <property type="term" value="C:endomembrane system"/>
    <property type="evidence" value="ECO:0007669"/>
    <property type="project" value="UniProtKB-SubCell"/>
</dbReference>
<comment type="caution">
    <text evidence="9">The sequence shown here is derived from an EMBL/GenBank/DDBJ whole genome shotgun (WGS) entry which is preliminary data.</text>
</comment>
<dbReference type="InterPro" id="IPR023299">
    <property type="entry name" value="ATPase_P-typ_cyto_dom_N"/>
</dbReference>
<dbReference type="AlphaFoldDB" id="K1V6U9"/>
<dbReference type="InterPro" id="IPR023214">
    <property type="entry name" value="HAD_sf"/>
</dbReference>
<dbReference type="GO" id="GO:0005507">
    <property type="term" value="F:copper ion binding"/>
    <property type="evidence" value="ECO:0007669"/>
    <property type="project" value="TreeGrafter"/>
</dbReference>
<reference evidence="9" key="1">
    <citation type="journal article" date="2013" name="Environ. Microbiol.">
        <title>Microbiota from the distal guts of lean and obese adolescents exhibit partial functional redundancy besides clear differences in community structure.</title>
        <authorList>
            <person name="Ferrer M."/>
            <person name="Ruiz A."/>
            <person name="Lanza F."/>
            <person name="Haange S.B."/>
            <person name="Oberbach A."/>
            <person name="Till H."/>
            <person name="Bargiela R."/>
            <person name="Campoy C."/>
            <person name="Segura M.T."/>
            <person name="Richter M."/>
            <person name="von Bergen M."/>
            <person name="Seifert J."/>
            <person name="Suarez A."/>
        </authorList>
    </citation>
    <scope>NUCLEOTIDE SEQUENCE</scope>
</reference>
<evidence type="ECO:0000256" key="7">
    <source>
        <dbReference type="SAM" id="Phobius"/>
    </source>
</evidence>
<evidence type="ECO:0000313" key="9">
    <source>
        <dbReference type="EMBL" id="EKC79591.1"/>
    </source>
</evidence>
<gene>
    <name evidence="9" type="ORF">LEA_02279</name>
</gene>
<keyword evidence="3" id="KW-0479">Metal-binding</keyword>
<comment type="subcellular location">
    <subcellularLocation>
        <location evidence="1">Endomembrane system</location>
        <topology evidence="1">Multi-pass membrane protein</topology>
    </subcellularLocation>
</comment>
<dbReference type="PANTHER" id="PTHR43520">
    <property type="entry name" value="ATP7, ISOFORM B"/>
    <property type="match status" value="1"/>
</dbReference>
<accession>K1V6U9</accession>
<dbReference type="InterPro" id="IPR001757">
    <property type="entry name" value="P_typ_ATPase"/>
</dbReference>
<dbReference type="GO" id="GO:0016887">
    <property type="term" value="F:ATP hydrolysis activity"/>
    <property type="evidence" value="ECO:0007669"/>
    <property type="project" value="InterPro"/>
</dbReference>
<dbReference type="GO" id="GO:0005524">
    <property type="term" value="F:ATP binding"/>
    <property type="evidence" value="ECO:0007669"/>
    <property type="project" value="InterPro"/>
</dbReference>